<dbReference type="PANTHER" id="PTHR43630:SF2">
    <property type="entry name" value="GLYCOSYLTRANSFERASE"/>
    <property type="match status" value="1"/>
</dbReference>
<dbReference type="RefSeq" id="WP_311402776.1">
    <property type="nucleotide sequence ID" value="NZ_JAVRBG010000022.1"/>
</dbReference>
<reference evidence="5" key="1">
    <citation type="submission" date="2023-07" db="EMBL/GenBank/DDBJ databases">
        <title>Isolating and identifying novel microbial strains from the Mariana Trench.</title>
        <authorList>
            <person name="Fu H."/>
        </authorList>
    </citation>
    <scope>NUCLEOTIDE SEQUENCE [LARGE SCALE GENOMIC DNA]</scope>
    <source>
        <strain evidence="5">T-y2</strain>
    </source>
</reference>
<sequence length="367" mass="41705">MLLYLIVMIWLYLGIQKLAFKKVEIASPSVSFSVCIAFRNEAAILNRLLVSLKNIDYPNHLYEIILINDHSTDESVKICKEFIAQHSYVPFQIIHATNAYSNSPKKEALLKAIHKSTKTYIITTDADCEVPPIWLHAFNKEIIKTSANFVAGPVSYFSEESFLNFFQNLDFLSLQAATLGGFGQQHPFLCNGANLCYKKETFFELDAFNGNEHIASGDDMFLLDKMIGAHKKVVYLASAEAIVYTHATETWKGLLLQRIRWASKTTASKNCYGKSIGGIIFLTNACLMLMAIIGLFQPTYLLLFLEMFVTKLLIDFVILKKAANIFEKAIVKGNYFYVAFIHPFFISITAFLSVFKSYSWKERTFKK</sequence>
<keyword evidence="2" id="KW-0472">Membrane</keyword>
<evidence type="ECO:0000256" key="2">
    <source>
        <dbReference type="SAM" id="Phobius"/>
    </source>
</evidence>
<feature type="transmembrane region" description="Helical" evidence="2">
    <location>
        <begin position="276"/>
        <end position="296"/>
    </location>
</feature>
<keyword evidence="4" id="KW-0808">Transferase</keyword>
<dbReference type="GO" id="GO:0016757">
    <property type="term" value="F:glycosyltransferase activity"/>
    <property type="evidence" value="ECO:0007669"/>
    <property type="project" value="UniProtKB-KW"/>
</dbReference>
<dbReference type="Gene3D" id="3.90.550.10">
    <property type="entry name" value="Spore Coat Polysaccharide Biosynthesis Protein SpsA, Chain A"/>
    <property type="match status" value="1"/>
</dbReference>
<dbReference type="SUPFAM" id="SSF53448">
    <property type="entry name" value="Nucleotide-diphospho-sugar transferases"/>
    <property type="match status" value="1"/>
</dbReference>
<keyword evidence="5" id="KW-1185">Reference proteome</keyword>
<evidence type="ECO:0000256" key="1">
    <source>
        <dbReference type="ARBA" id="ARBA00038494"/>
    </source>
</evidence>
<accession>A0ABU2KMB8</accession>
<feature type="domain" description="Glycosyltransferase 2-like" evidence="3">
    <location>
        <begin position="33"/>
        <end position="167"/>
    </location>
</feature>
<gene>
    <name evidence="4" type="ORF">RLT85_14545</name>
</gene>
<comment type="caution">
    <text evidence="4">The sequence shown here is derived from an EMBL/GenBank/DDBJ whole genome shotgun (WGS) entry which is preliminary data.</text>
</comment>
<proteinExistence type="inferred from homology"/>
<dbReference type="PANTHER" id="PTHR43630">
    <property type="entry name" value="POLY-BETA-1,6-N-ACETYL-D-GLUCOSAMINE SYNTHASE"/>
    <property type="match status" value="1"/>
</dbReference>
<evidence type="ECO:0000259" key="3">
    <source>
        <dbReference type="Pfam" id="PF00535"/>
    </source>
</evidence>
<organism evidence="4 5">
    <name type="scientific">Mesonia ostreae</name>
    <dbReference type="NCBI Taxonomy" id="861110"/>
    <lineage>
        <taxon>Bacteria</taxon>
        <taxon>Pseudomonadati</taxon>
        <taxon>Bacteroidota</taxon>
        <taxon>Flavobacteriia</taxon>
        <taxon>Flavobacteriales</taxon>
        <taxon>Flavobacteriaceae</taxon>
        <taxon>Mesonia</taxon>
    </lineage>
</organism>
<keyword evidence="4" id="KW-0328">Glycosyltransferase</keyword>
<dbReference type="EC" id="2.4.-.-" evidence="4"/>
<dbReference type="Pfam" id="PF00535">
    <property type="entry name" value="Glycos_transf_2"/>
    <property type="match status" value="1"/>
</dbReference>
<evidence type="ECO:0000313" key="4">
    <source>
        <dbReference type="EMBL" id="MDT0295849.1"/>
    </source>
</evidence>
<dbReference type="EMBL" id="JAVRBG010000022">
    <property type="protein sequence ID" value="MDT0295849.1"/>
    <property type="molecule type" value="Genomic_DNA"/>
</dbReference>
<dbReference type="InterPro" id="IPR029044">
    <property type="entry name" value="Nucleotide-diphossugar_trans"/>
</dbReference>
<name>A0ABU2KMB8_9FLAO</name>
<protein>
    <submittedName>
        <fullName evidence="4">Glycosyltransferase</fullName>
        <ecNumber evidence="4">2.4.-.-</ecNumber>
    </submittedName>
</protein>
<comment type="similarity">
    <text evidence="1">Belongs to the glycosyltransferase 2 family. WaaE/KdtX subfamily.</text>
</comment>
<feature type="transmembrane region" description="Helical" evidence="2">
    <location>
        <begin position="335"/>
        <end position="355"/>
    </location>
</feature>
<dbReference type="InterPro" id="IPR001173">
    <property type="entry name" value="Glyco_trans_2-like"/>
</dbReference>
<keyword evidence="2" id="KW-1133">Transmembrane helix</keyword>
<evidence type="ECO:0000313" key="5">
    <source>
        <dbReference type="Proteomes" id="UP001182991"/>
    </source>
</evidence>
<keyword evidence="2" id="KW-0812">Transmembrane</keyword>
<dbReference type="Proteomes" id="UP001182991">
    <property type="component" value="Unassembled WGS sequence"/>
</dbReference>